<gene>
    <name evidence="1" type="ORF">GLYMA_11G027300</name>
</gene>
<organism evidence="1">
    <name type="scientific">Glycine max</name>
    <name type="common">Soybean</name>
    <name type="synonym">Glycine hispida</name>
    <dbReference type="NCBI Taxonomy" id="3847"/>
    <lineage>
        <taxon>Eukaryota</taxon>
        <taxon>Viridiplantae</taxon>
        <taxon>Streptophyta</taxon>
        <taxon>Embryophyta</taxon>
        <taxon>Tracheophyta</taxon>
        <taxon>Spermatophyta</taxon>
        <taxon>Magnoliopsida</taxon>
        <taxon>eudicotyledons</taxon>
        <taxon>Gunneridae</taxon>
        <taxon>Pentapetalae</taxon>
        <taxon>rosids</taxon>
        <taxon>fabids</taxon>
        <taxon>Fabales</taxon>
        <taxon>Fabaceae</taxon>
        <taxon>Papilionoideae</taxon>
        <taxon>50 kb inversion clade</taxon>
        <taxon>NPAAA clade</taxon>
        <taxon>indigoferoid/millettioid clade</taxon>
        <taxon>Phaseoleae</taxon>
        <taxon>Glycine</taxon>
        <taxon>Glycine subgen. Soja</taxon>
    </lineage>
</organism>
<evidence type="ECO:0000313" key="2">
    <source>
        <dbReference type="EnsemblPlants" id="KRH27983"/>
    </source>
</evidence>
<proteinExistence type="predicted"/>
<sequence>MKGYAGNVAGEGWMFVRKENSRCCFLTECMQVTEKVRVSFCPTPATILSGYHSHDLKLRHYSIFVACSNHYVMRFHECATI</sequence>
<protein>
    <submittedName>
        <fullName evidence="1 2">Uncharacterized protein</fullName>
    </submittedName>
</protein>
<dbReference type="InParanoid" id="A0A0R0HN93"/>
<evidence type="ECO:0000313" key="3">
    <source>
        <dbReference type="Proteomes" id="UP000008827"/>
    </source>
</evidence>
<reference evidence="1" key="3">
    <citation type="submission" date="2018-07" db="EMBL/GenBank/DDBJ databases">
        <title>WGS assembly of Glycine max.</title>
        <authorList>
            <person name="Schmutz J."/>
            <person name="Cannon S."/>
            <person name="Schlueter J."/>
            <person name="Ma J."/>
            <person name="Mitros T."/>
            <person name="Nelson W."/>
            <person name="Hyten D."/>
            <person name="Song Q."/>
            <person name="Thelen J."/>
            <person name="Cheng J."/>
            <person name="Xu D."/>
            <person name="Hellsten U."/>
            <person name="May G."/>
            <person name="Yu Y."/>
            <person name="Sakurai T."/>
            <person name="Umezawa T."/>
            <person name="Bhattacharyya M."/>
            <person name="Sandhu D."/>
            <person name="Valliyodan B."/>
            <person name="Lindquist E."/>
            <person name="Peto M."/>
            <person name="Grant D."/>
            <person name="Shu S."/>
            <person name="Goodstein D."/>
            <person name="Barry K."/>
            <person name="Futrell-Griggs M."/>
            <person name="Abernathy B."/>
            <person name="Du J."/>
            <person name="Tian Z."/>
            <person name="Zhu L."/>
            <person name="Gill N."/>
            <person name="Joshi T."/>
            <person name="Libault M."/>
            <person name="Sethuraman A."/>
            <person name="Zhang X."/>
            <person name="Shinozaki K."/>
            <person name="Nguyen H."/>
            <person name="Wing R."/>
            <person name="Cregan P."/>
            <person name="Specht J."/>
            <person name="Grimwood J."/>
            <person name="Rokhsar D."/>
            <person name="Stacey G."/>
            <person name="Shoemaker R."/>
            <person name="Jackson S."/>
        </authorList>
    </citation>
    <scope>NUCLEOTIDE SEQUENCE</scope>
    <source>
        <tissue evidence="1">Callus</tissue>
    </source>
</reference>
<name>A0A0R0HN93_SOYBN</name>
<dbReference type="EMBL" id="CM000844">
    <property type="protein sequence ID" value="KRH27983.1"/>
    <property type="molecule type" value="Genomic_DNA"/>
</dbReference>
<evidence type="ECO:0000313" key="1">
    <source>
        <dbReference type="EMBL" id="KRH27983.1"/>
    </source>
</evidence>
<dbReference type="AlphaFoldDB" id="A0A0R0HN93"/>
<reference evidence="2" key="2">
    <citation type="submission" date="2018-02" db="UniProtKB">
        <authorList>
            <consortium name="EnsemblPlants"/>
        </authorList>
    </citation>
    <scope>IDENTIFICATION</scope>
    <source>
        <strain evidence="2">Williams 82</strain>
    </source>
</reference>
<reference evidence="1 2" key="1">
    <citation type="journal article" date="2010" name="Nature">
        <title>Genome sequence of the palaeopolyploid soybean.</title>
        <authorList>
            <person name="Schmutz J."/>
            <person name="Cannon S.B."/>
            <person name="Schlueter J."/>
            <person name="Ma J."/>
            <person name="Mitros T."/>
            <person name="Nelson W."/>
            <person name="Hyten D.L."/>
            <person name="Song Q."/>
            <person name="Thelen J.J."/>
            <person name="Cheng J."/>
            <person name="Xu D."/>
            <person name="Hellsten U."/>
            <person name="May G.D."/>
            <person name="Yu Y."/>
            <person name="Sakurai T."/>
            <person name="Umezawa T."/>
            <person name="Bhattacharyya M.K."/>
            <person name="Sandhu D."/>
            <person name="Valliyodan B."/>
            <person name="Lindquist E."/>
            <person name="Peto M."/>
            <person name="Grant D."/>
            <person name="Shu S."/>
            <person name="Goodstein D."/>
            <person name="Barry K."/>
            <person name="Futrell-Griggs M."/>
            <person name="Abernathy B."/>
            <person name="Du J."/>
            <person name="Tian Z."/>
            <person name="Zhu L."/>
            <person name="Gill N."/>
            <person name="Joshi T."/>
            <person name="Libault M."/>
            <person name="Sethuraman A."/>
            <person name="Zhang X.-C."/>
            <person name="Shinozaki K."/>
            <person name="Nguyen H.T."/>
            <person name="Wing R.A."/>
            <person name="Cregan P."/>
            <person name="Specht J."/>
            <person name="Grimwood J."/>
            <person name="Rokhsar D."/>
            <person name="Stacey G."/>
            <person name="Shoemaker R.C."/>
            <person name="Jackson S.A."/>
        </authorList>
    </citation>
    <scope>NUCLEOTIDE SEQUENCE</scope>
    <source>
        <strain evidence="2">cv. Williams 82</strain>
        <tissue evidence="1">Callus</tissue>
    </source>
</reference>
<accession>A0A0R0HN93</accession>
<dbReference type="Gramene" id="KRH27983">
    <property type="protein sequence ID" value="KRH27983"/>
    <property type="gene ID" value="GLYMA_11G027300"/>
</dbReference>
<dbReference type="EnsemblPlants" id="KRH27983">
    <property type="protein sequence ID" value="KRH27983"/>
    <property type="gene ID" value="GLYMA_11G027300"/>
</dbReference>
<keyword evidence="3" id="KW-1185">Reference proteome</keyword>
<dbReference type="Proteomes" id="UP000008827">
    <property type="component" value="Chromosome 11"/>
</dbReference>